<comment type="caution">
    <text evidence="2">The sequence shown here is derived from an EMBL/GenBank/DDBJ whole genome shotgun (WGS) entry which is preliminary data.</text>
</comment>
<accession>A0A5E4CZB5</accession>
<protein>
    <submittedName>
        <fullName evidence="2">Uncharacterized protein</fullName>
    </submittedName>
</protein>
<name>A0A5E4CZB5_MARMO</name>
<sequence>MPQRRGWHRIAQRDKHRSHRAAALQRKRERFPPAGTGNTRPVQQNGGPHGSVLLKMATSRRVKNTALRSSGPQSEPQVHDHAEISRDETSLEPAAPFESQCKVSNPVSWLSGFAQPQLLTLTQATGNDGVIYTYKNIFLKIGTYS</sequence>
<dbReference type="EMBL" id="CABDUW010002335">
    <property type="protein sequence ID" value="VTJ86379.1"/>
    <property type="molecule type" value="Genomic_DNA"/>
</dbReference>
<feature type="compositionally biased region" description="Polar residues" evidence="1">
    <location>
        <begin position="36"/>
        <end position="46"/>
    </location>
</feature>
<organism evidence="2 3">
    <name type="scientific">Marmota monax</name>
    <name type="common">Woodchuck</name>
    <dbReference type="NCBI Taxonomy" id="9995"/>
    <lineage>
        <taxon>Eukaryota</taxon>
        <taxon>Metazoa</taxon>
        <taxon>Chordata</taxon>
        <taxon>Craniata</taxon>
        <taxon>Vertebrata</taxon>
        <taxon>Euteleostomi</taxon>
        <taxon>Mammalia</taxon>
        <taxon>Eutheria</taxon>
        <taxon>Euarchontoglires</taxon>
        <taxon>Glires</taxon>
        <taxon>Rodentia</taxon>
        <taxon>Sciuromorpha</taxon>
        <taxon>Sciuridae</taxon>
        <taxon>Xerinae</taxon>
        <taxon>Marmotini</taxon>
        <taxon>Marmota</taxon>
    </lineage>
</organism>
<keyword evidence="3" id="KW-1185">Reference proteome</keyword>
<evidence type="ECO:0000256" key="1">
    <source>
        <dbReference type="SAM" id="MobiDB-lite"/>
    </source>
</evidence>
<evidence type="ECO:0000313" key="3">
    <source>
        <dbReference type="Proteomes" id="UP000335636"/>
    </source>
</evidence>
<dbReference type="Proteomes" id="UP000335636">
    <property type="component" value="Unassembled WGS sequence"/>
</dbReference>
<feature type="compositionally biased region" description="Basic and acidic residues" evidence="1">
    <location>
        <begin position="77"/>
        <end position="89"/>
    </location>
</feature>
<gene>
    <name evidence="2" type="ORF">MONAX_5E031321</name>
</gene>
<evidence type="ECO:0000313" key="2">
    <source>
        <dbReference type="EMBL" id="VTJ86379.1"/>
    </source>
</evidence>
<feature type="compositionally biased region" description="Polar residues" evidence="1">
    <location>
        <begin position="66"/>
        <end position="76"/>
    </location>
</feature>
<dbReference type="AlphaFoldDB" id="A0A5E4CZB5"/>
<reference evidence="2" key="1">
    <citation type="submission" date="2019-04" db="EMBL/GenBank/DDBJ databases">
        <authorList>
            <person name="Alioto T."/>
            <person name="Alioto T."/>
        </authorList>
    </citation>
    <scope>NUCLEOTIDE SEQUENCE [LARGE SCALE GENOMIC DNA]</scope>
</reference>
<feature type="compositionally biased region" description="Basic residues" evidence="1">
    <location>
        <begin position="1"/>
        <end position="29"/>
    </location>
</feature>
<feature type="region of interest" description="Disordered" evidence="1">
    <location>
        <begin position="1"/>
        <end position="96"/>
    </location>
</feature>
<proteinExistence type="predicted"/>